<feature type="disulfide bond" evidence="15">
    <location>
        <begin position="1153"/>
        <end position="1168"/>
    </location>
</feature>
<keyword evidence="11 15" id="KW-1015">Disulfide bond</keyword>
<feature type="repeat" description="LDL-receptor class B" evidence="16">
    <location>
        <begin position="773"/>
        <end position="815"/>
    </location>
</feature>
<reference evidence="19" key="1">
    <citation type="submission" date="2025-08" db="UniProtKB">
        <authorList>
            <consortium name="RefSeq"/>
        </authorList>
    </citation>
    <scope>IDENTIFICATION</scope>
    <source>
        <tissue evidence="19">Testes</tissue>
    </source>
</reference>
<feature type="disulfide bond" evidence="15">
    <location>
        <begin position="935"/>
        <end position="950"/>
    </location>
</feature>
<feature type="non-terminal residue" evidence="19">
    <location>
        <position position="1275"/>
    </location>
</feature>
<evidence type="ECO:0000256" key="9">
    <source>
        <dbReference type="ARBA" id="ARBA00022824"/>
    </source>
</evidence>
<feature type="disulfide bond" evidence="15">
    <location>
        <begin position="994"/>
        <end position="1006"/>
    </location>
</feature>
<feature type="disulfide bond" evidence="15">
    <location>
        <begin position="1241"/>
        <end position="1253"/>
    </location>
</feature>
<evidence type="ECO:0000256" key="7">
    <source>
        <dbReference type="ARBA" id="ARBA00022737"/>
    </source>
</evidence>
<dbReference type="PANTHER" id="PTHR12106">
    <property type="entry name" value="SORTILIN RELATED"/>
    <property type="match status" value="1"/>
</dbReference>
<evidence type="ECO:0000313" key="19">
    <source>
        <dbReference type="RefSeq" id="XP_006816793.1"/>
    </source>
</evidence>
<dbReference type="InterPro" id="IPR011042">
    <property type="entry name" value="6-blade_b-propeller_TolB-like"/>
</dbReference>
<keyword evidence="13" id="KW-0325">Glycoprotein</keyword>
<evidence type="ECO:0000256" key="2">
    <source>
        <dbReference type="ARBA" id="ARBA00004177"/>
    </source>
</evidence>
<feature type="repeat" description="LDL-receptor class B" evidence="16">
    <location>
        <begin position="729"/>
        <end position="772"/>
    </location>
</feature>
<dbReference type="SMART" id="SM00192">
    <property type="entry name" value="LDLa"/>
    <property type="match status" value="8"/>
</dbReference>
<sequence length="1275" mass="144888">MVTKYELPDDHHNEMIVHWAGEGSKVIVALTRDETTQPVSTSQVYFSMDYGVSFSKKQITGKIDPTLWKSEDFGESWVKIQDNVKSFWWGVEPDPATRLYIERQEPGQTSTVLYSDDYFSSQRTESILLQGIEDFEVRDEYLFATRKRMIEGQADYTLELLVSHERGDFQQAEFPNELLNLDFYIADASEHQVFVCVNHDRSLNTGITHLYISESAGVRFSLSLENVVYFNPQGPGKDTWLSYYSDQPFADIHKVEGLRGIYIASQFNDTQGGTFQDKNMVSLITFDKGGEWSRLNEPQRDSQGKPYPDCGILNSCSLHLTQKFSLLYPRSRTVPILSKKSAPGLIMASGTVGTSIKDNPAVFISTTAGVEWFEVLKDNYYYAFGDHGGLIVAVKQYGPTDEIRYSWNEGETWNTLTFSEEQIQVYDVMTEPGEHTTVFTLFGSSVGKQHTWMIVQVNLSSIFEYSCTDDDYKLWSPCEELADACLLGSKTVYERRIAHAKCYNGKDYDRPVSTVLCPCTREDYECDFGYKEIFEWNPTCVPDPESDIDPHAIPVPCHEGNFYTRSRGYRKVSGDLCTGGVEMRLDPERVSCPVSENPEFILYAMRTEVRRYILGDQRQETLPLQGLQNVIAVDFDYKDNFIYWADMATDKIMRYGLNGYGEHEVIVTGQLDTIEALSFDWLSGNIYWVDSGSKKIEVCRKNGINRRELFNASHSLDNPRALSLDPRRGWMYWTDWGDKPHIRRAHMDGLYHEIIISENIHWPNGIVVDDHTQKLFWTDAYFDRIETAYFDGSSRQVLLSHDIPHPYAIGVYKDEIYWDDWYKRAISKASKYDGSGVTIVEDNLDSVMDLKILAKSTQQGSNPCATNNGGCSQLCLVKPIGDDGGVGRTCKCGHDTEVVVYHGTDEECRCKGGETIINGTCVPQNGKCIPASWHCDKDNDCGDSSDEQDCPYQTCHPDEFTCGNGRCISGSWQCDLDNDCYDWSDEQGCDYPTCGVDKFTCDNQRCIPITWRCDYDNDCRDNSDEMNCNYNNYTDSTEPGTCNKNQMTCDNGLCIPSNWRCDGYDDCGDNSDEPDSCQQRECNSSFEFKCKNNNCIYLSWKCDGMDDCGDNSDEQNCQDVVTTSAPSTSYPSSCNTWQFSCLNGNCVSYWWKCDGVNDCGDYSDEYDCGPVTNETSTTTKSYTQYYTCSPYEFECGPLATTRCIPSYWVCDGDNDCGDYSDENACPSPVYVPTTTTPPPRCTRDKFRCYDGHCLPRIYICNGYWDCVSGEDERNC</sequence>
<keyword evidence="10" id="KW-0472">Membrane</keyword>
<dbReference type="InterPro" id="IPR006581">
    <property type="entry name" value="VPS10"/>
</dbReference>
<dbReference type="InterPro" id="IPR036055">
    <property type="entry name" value="LDL_receptor-like_sf"/>
</dbReference>
<evidence type="ECO:0000313" key="18">
    <source>
        <dbReference type="Proteomes" id="UP000694865"/>
    </source>
</evidence>
<feature type="disulfide bond" evidence="15">
    <location>
        <begin position="1248"/>
        <end position="1266"/>
    </location>
</feature>
<dbReference type="InterPro" id="IPR031778">
    <property type="entry name" value="Sortilin_N"/>
</dbReference>
<dbReference type="InterPro" id="IPR023415">
    <property type="entry name" value="LDLR_class-A_CS"/>
</dbReference>
<dbReference type="SMART" id="SM00135">
    <property type="entry name" value="LY"/>
    <property type="match status" value="5"/>
</dbReference>
<evidence type="ECO:0000256" key="10">
    <source>
        <dbReference type="ARBA" id="ARBA00023136"/>
    </source>
</evidence>
<evidence type="ECO:0000256" key="1">
    <source>
        <dbReference type="ARBA" id="ARBA00004162"/>
    </source>
</evidence>
<feature type="disulfide bond" evidence="15">
    <location>
        <begin position="1141"/>
        <end position="1159"/>
    </location>
</feature>
<organism evidence="18 19">
    <name type="scientific">Saccoglossus kowalevskii</name>
    <name type="common">Acorn worm</name>
    <dbReference type="NCBI Taxonomy" id="10224"/>
    <lineage>
        <taxon>Eukaryota</taxon>
        <taxon>Metazoa</taxon>
        <taxon>Hemichordata</taxon>
        <taxon>Enteropneusta</taxon>
        <taxon>Harrimaniidae</taxon>
        <taxon>Saccoglossus</taxon>
    </lineage>
</organism>
<dbReference type="SUPFAM" id="SSF110296">
    <property type="entry name" value="Oligoxyloglucan reducing end-specific cellobiohydrolase"/>
    <property type="match status" value="1"/>
</dbReference>
<keyword evidence="6" id="KW-0254">Endocytosis</keyword>
<keyword evidence="18" id="KW-1185">Reference proteome</keyword>
<dbReference type="PROSITE" id="PS50068">
    <property type="entry name" value="LDLRA_2"/>
    <property type="match status" value="8"/>
</dbReference>
<dbReference type="Gene3D" id="2.120.10.30">
    <property type="entry name" value="TolB, C-terminal domain"/>
    <property type="match status" value="1"/>
</dbReference>
<dbReference type="Gene3D" id="3.30.60.270">
    <property type="match status" value="1"/>
</dbReference>
<comment type="caution">
    <text evidence="15">Lacks conserved residue(s) required for the propagation of feature annotation.</text>
</comment>
<protein>
    <submittedName>
        <fullName evidence="19">Sortilin-related receptor-like</fullName>
    </submittedName>
</protein>
<feature type="disulfide bond" evidence="15">
    <location>
        <begin position="1134"/>
        <end position="1146"/>
    </location>
</feature>
<keyword evidence="8" id="KW-0967">Endosome</keyword>
<dbReference type="SMART" id="SM00602">
    <property type="entry name" value="VPS10"/>
    <property type="match status" value="1"/>
</dbReference>
<feature type="disulfide bond" evidence="15">
    <location>
        <begin position="974"/>
        <end position="989"/>
    </location>
</feature>
<evidence type="ECO:0000259" key="17">
    <source>
        <dbReference type="SMART" id="SM00602"/>
    </source>
</evidence>
<evidence type="ECO:0000256" key="13">
    <source>
        <dbReference type="ARBA" id="ARBA00023180"/>
    </source>
</evidence>
<proteinExistence type="predicted"/>
<feature type="disulfide bond" evidence="15">
    <location>
        <begin position="1090"/>
        <end position="1108"/>
    </location>
</feature>
<dbReference type="PANTHER" id="PTHR12106:SF27">
    <property type="entry name" value="SORTILIN-RELATED RECEPTOR"/>
    <property type="match status" value="1"/>
</dbReference>
<dbReference type="CDD" id="cd00112">
    <property type="entry name" value="LDLa"/>
    <property type="match status" value="8"/>
</dbReference>
<keyword evidence="4" id="KW-1003">Cell membrane</keyword>
<dbReference type="Pfam" id="PF15902">
    <property type="entry name" value="Sortilin-Vps10"/>
    <property type="match status" value="1"/>
</dbReference>
<dbReference type="Pfam" id="PF00057">
    <property type="entry name" value="Ldl_recept_a"/>
    <property type="match status" value="8"/>
</dbReference>
<feature type="disulfide bond" evidence="15">
    <location>
        <begin position="1102"/>
        <end position="1117"/>
    </location>
</feature>
<evidence type="ECO:0000256" key="3">
    <source>
        <dbReference type="ARBA" id="ARBA00004389"/>
    </source>
</evidence>
<dbReference type="InterPro" id="IPR050310">
    <property type="entry name" value="VPS10-sortilin"/>
</dbReference>
<dbReference type="SUPFAM" id="SSF63825">
    <property type="entry name" value="YWTD domain"/>
    <property type="match status" value="1"/>
</dbReference>
<keyword evidence="7" id="KW-0677">Repeat</keyword>
<evidence type="ECO:0000256" key="8">
    <source>
        <dbReference type="ARBA" id="ARBA00022753"/>
    </source>
</evidence>
<feature type="domain" description="VPS10" evidence="17">
    <location>
        <begin position="14"/>
        <end position="597"/>
    </location>
</feature>
<accession>A0ABM0M9V2</accession>
<dbReference type="SUPFAM" id="SSF57424">
    <property type="entry name" value="LDL receptor-like module"/>
    <property type="match status" value="8"/>
</dbReference>
<comment type="subcellular location">
    <subcellularLocation>
        <location evidence="1">Cell membrane</location>
        <topology evidence="1">Single-pass membrane protein</topology>
    </subcellularLocation>
    <subcellularLocation>
        <location evidence="14">Endomembrane system</location>
        <topology evidence="14">Single-pass type I membrane protein</topology>
    </subcellularLocation>
    <subcellularLocation>
        <location evidence="3">Endoplasmic reticulum membrane</location>
        <topology evidence="3">Single-pass membrane protein</topology>
    </subcellularLocation>
    <subcellularLocation>
        <location evidence="2">Endosome</location>
    </subcellularLocation>
</comment>
<evidence type="ECO:0000256" key="4">
    <source>
        <dbReference type="ARBA" id="ARBA00022475"/>
    </source>
</evidence>
<dbReference type="Gene3D" id="4.10.1220.10">
    <property type="entry name" value="EGF-type module"/>
    <property type="match status" value="1"/>
</dbReference>
<dbReference type="Pfam" id="PF15901">
    <property type="entry name" value="Sortilin_C"/>
    <property type="match status" value="1"/>
</dbReference>
<keyword evidence="12" id="KW-0675">Receptor</keyword>
<dbReference type="PROSITE" id="PS51120">
    <property type="entry name" value="LDLRB"/>
    <property type="match status" value="4"/>
</dbReference>
<feature type="disulfide bond" evidence="15">
    <location>
        <begin position="1049"/>
        <end position="1067"/>
    </location>
</feature>
<gene>
    <name evidence="19" type="primary">LOC102803190</name>
</gene>
<evidence type="ECO:0000256" key="12">
    <source>
        <dbReference type="ARBA" id="ARBA00023170"/>
    </source>
</evidence>
<dbReference type="Gene3D" id="4.10.400.10">
    <property type="entry name" value="Low-density Lipoprotein Receptor"/>
    <property type="match status" value="7"/>
</dbReference>
<keyword evidence="9" id="KW-0256">Endoplasmic reticulum</keyword>
<evidence type="ECO:0000256" key="6">
    <source>
        <dbReference type="ARBA" id="ARBA00022583"/>
    </source>
</evidence>
<feature type="disulfide bond" evidence="15">
    <location>
        <begin position="1001"/>
        <end position="1019"/>
    </location>
</feature>
<feature type="repeat" description="LDL-receptor class B" evidence="16">
    <location>
        <begin position="684"/>
        <end position="728"/>
    </location>
</feature>
<feature type="disulfide bond" evidence="15">
    <location>
        <begin position="1260"/>
        <end position="1275"/>
    </location>
</feature>
<feature type="repeat" description="LDL-receptor class B" evidence="16">
    <location>
        <begin position="640"/>
        <end position="683"/>
    </location>
</feature>
<dbReference type="InterPro" id="IPR031777">
    <property type="entry name" value="Sortilin_C"/>
</dbReference>
<dbReference type="PRINTS" id="PR00261">
    <property type="entry name" value="LDLRECEPTOR"/>
</dbReference>
<evidence type="ECO:0000256" key="15">
    <source>
        <dbReference type="PROSITE-ProRule" id="PRU00124"/>
    </source>
</evidence>
<evidence type="ECO:0000256" key="16">
    <source>
        <dbReference type="PROSITE-ProRule" id="PRU00461"/>
    </source>
</evidence>
<dbReference type="Pfam" id="PF00058">
    <property type="entry name" value="Ldl_recept_b"/>
    <property type="match status" value="2"/>
</dbReference>
<keyword evidence="5" id="KW-0245">EGF-like domain</keyword>
<dbReference type="RefSeq" id="XP_006816793.1">
    <property type="nucleotide sequence ID" value="XM_006816730.1"/>
</dbReference>
<feature type="disulfide bond" evidence="15">
    <location>
        <begin position="1042"/>
        <end position="1054"/>
    </location>
</feature>
<evidence type="ECO:0000256" key="14">
    <source>
        <dbReference type="ARBA" id="ARBA00046288"/>
    </source>
</evidence>
<dbReference type="PROSITE" id="PS01209">
    <property type="entry name" value="LDLRA_1"/>
    <property type="match status" value="5"/>
</dbReference>
<evidence type="ECO:0000256" key="5">
    <source>
        <dbReference type="ARBA" id="ARBA00022536"/>
    </source>
</evidence>
<evidence type="ECO:0000256" key="11">
    <source>
        <dbReference type="ARBA" id="ARBA00023157"/>
    </source>
</evidence>
<name>A0ABM0M9V2_SACKO</name>
<feature type="disulfide bond" evidence="15">
    <location>
        <begin position="1013"/>
        <end position="1028"/>
    </location>
</feature>
<dbReference type="InterPro" id="IPR002172">
    <property type="entry name" value="LDrepeatLR_classA_rpt"/>
</dbReference>
<feature type="disulfide bond" evidence="15">
    <location>
        <begin position="962"/>
        <end position="980"/>
    </location>
</feature>
<dbReference type="InterPro" id="IPR000033">
    <property type="entry name" value="LDLR_classB_rpt"/>
</dbReference>
<dbReference type="Proteomes" id="UP000694865">
    <property type="component" value="Unplaced"/>
</dbReference>
<dbReference type="Gene3D" id="2.10.70.80">
    <property type="match status" value="1"/>
</dbReference>
<feature type="disulfide bond" evidence="15">
    <location>
        <begin position="1210"/>
        <end position="1225"/>
    </location>
</feature>
<dbReference type="GeneID" id="102803190"/>
<feature type="disulfide bond" evidence="15">
    <location>
        <begin position="955"/>
        <end position="967"/>
    </location>
</feature>